<reference evidence="1" key="1">
    <citation type="submission" date="2022-11" db="EMBL/GenBank/DDBJ databases">
        <title>Centuries of genome instability and evolution in soft-shell clam transmissible cancer (bioRxiv).</title>
        <authorList>
            <person name="Hart S.F.M."/>
            <person name="Yonemitsu M.A."/>
            <person name="Giersch R.M."/>
            <person name="Beal B.F."/>
            <person name="Arriagada G."/>
            <person name="Davis B.W."/>
            <person name="Ostrander E.A."/>
            <person name="Goff S.P."/>
            <person name="Metzger M.J."/>
        </authorList>
    </citation>
    <scope>NUCLEOTIDE SEQUENCE</scope>
    <source>
        <strain evidence="1">MELC-2E11</strain>
        <tissue evidence="1">Siphon/mantle</tissue>
    </source>
</reference>
<sequence length="213" mass="24660">MAWFSEFIKDHDVQNWIKAMYALKITKKGMHEFVKDELRCVHKILDIVNDDMRHSASLKVTNAQLKVLLDKLRMLLRDSKELANRDEAKKAIEELDNVQKDDFIPSSEETESILKEEFIVRRTHISKNSRLQNALLPELITPKLVAPELIAQSTHCPLRIHCFQKSLPSRTHSPQNSRLPERMAPELTVSRTHSPQNTLLPEVIAPRTQFPQN</sequence>
<organism evidence="1 2">
    <name type="scientific">Mya arenaria</name>
    <name type="common">Soft-shell clam</name>
    <dbReference type="NCBI Taxonomy" id="6604"/>
    <lineage>
        <taxon>Eukaryota</taxon>
        <taxon>Metazoa</taxon>
        <taxon>Spiralia</taxon>
        <taxon>Lophotrochozoa</taxon>
        <taxon>Mollusca</taxon>
        <taxon>Bivalvia</taxon>
        <taxon>Autobranchia</taxon>
        <taxon>Heteroconchia</taxon>
        <taxon>Euheterodonta</taxon>
        <taxon>Imparidentia</taxon>
        <taxon>Neoheterodontei</taxon>
        <taxon>Myida</taxon>
        <taxon>Myoidea</taxon>
        <taxon>Myidae</taxon>
        <taxon>Mya</taxon>
    </lineage>
</organism>
<gene>
    <name evidence="1" type="ORF">MAR_004555</name>
</gene>
<proteinExistence type="predicted"/>
<dbReference type="EMBL" id="CP111020">
    <property type="protein sequence ID" value="WAR14450.1"/>
    <property type="molecule type" value="Genomic_DNA"/>
</dbReference>
<protein>
    <submittedName>
        <fullName evidence="1">Uncharacterized protein</fullName>
    </submittedName>
</protein>
<evidence type="ECO:0000313" key="1">
    <source>
        <dbReference type="EMBL" id="WAR14450.1"/>
    </source>
</evidence>
<keyword evidence="2" id="KW-1185">Reference proteome</keyword>
<dbReference type="Proteomes" id="UP001164746">
    <property type="component" value="Chromosome 9"/>
</dbReference>
<accession>A0ABY7EWW6</accession>
<evidence type="ECO:0000313" key="2">
    <source>
        <dbReference type="Proteomes" id="UP001164746"/>
    </source>
</evidence>
<name>A0ABY7EWW6_MYAAR</name>